<keyword evidence="2" id="KW-1185">Reference proteome</keyword>
<evidence type="ECO:0000313" key="1">
    <source>
        <dbReference type="EMBL" id="CDW60694.1"/>
    </source>
</evidence>
<protein>
    <submittedName>
        <fullName evidence="1">Podospora anserina S mat+ genomic DNA chromosome 3, supercontig 2</fullName>
    </submittedName>
</protein>
<organism evidence="1 2">
    <name type="scientific">Trichuris trichiura</name>
    <name type="common">Whipworm</name>
    <name type="synonym">Trichocephalus trichiurus</name>
    <dbReference type="NCBI Taxonomy" id="36087"/>
    <lineage>
        <taxon>Eukaryota</taxon>
        <taxon>Metazoa</taxon>
        <taxon>Ecdysozoa</taxon>
        <taxon>Nematoda</taxon>
        <taxon>Enoplea</taxon>
        <taxon>Dorylaimia</taxon>
        <taxon>Trichinellida</taxon>
        <taxon>Trichuridae</taxon>
        <taxon>Trichuris</taxon>
    </lineage>
</organism>
<name>A0A077ZLW9_TRITR</name>
<dbReference type="EMBL" id="HG807308">
    <property type="protein sequence ID" value="CDW60694.1"/>
    <property type="molecule type" value="Genomic_DNA"/>
</dbReference>
<reference evidence="1" key="2">
    <citation type="submission" date="2014-03" db="EMBL/GenBank/DDBJ databases">
        <title>The whipworm genome and dual-species transcriptomics of an intimate host-pathogen interaction.</title>
        <authorList>
            <person name="Foth B.J."/>
            <person name="Tsai I.J."/>
            <person name="Reid A.J."/>
            <person name="Bancroft A.J."/>
            <person name="Nichol S."/>
            <person name="Tracey A."/>
            <person name="Holroyd N."/>
            <person name="Cotton J.A."/>
            <person name="Stanley E.J."/>
            <person name="Zarowiecki M."/>
            <person name="Liu J.Z."/>
            <person name="Huckvale T."/>
            <person name="Cooper P.J."/>
            <person name="Grencis R.K."/>
            <person name="Berriman M."/>
        </authorList>
    </citation>
    <scope>NUCLEOTIDE SEQUENCE [LARGE SCALE GENOMIC DNA]</scope>
</reference>
<gene>
    <name evidence="1" type="ORF">TTRE_0000908501</name>
</gene>
<sequence length="260" mass="29784">MCALCSPREPKHAATFALSVYAAIEKKDWDKRMKTCDWEVTTRDFKTLEEMDEFFLEFIPLATLAPDYIGANLGMFFMMLGKQIDPNYYQQWAQARMLAFLRVQGNASYEPSQVSIASTLDWHCGIVLSSASDKSLDFRRATISVINAAMSIVNFDKVAAQAWLLLRFAKMTGFALILNYLMLDIPHPILFDKYLEQDKYHLNEAIDLWNLTGAADKPYIRLIREGMDNLYGWNCHTKTRLYSMAIGKTACEINRTLACH</sequence>
<evidence type="ECO:0000313" key="2">
    <source>
        <dbReference type="Proteomes" id="UP000030665"/>
    </source>
</evidence>
<dbReference type="Proteomes" id="UP000030665">
    <property type="component" value="Unassembled WGS sequence"/>
</dbReference>
<accession>A0A077ZLW9</accession>
<proteinExistence type="predicted"/>
<dbReference type="AlphaFoldDB" id="A0A077ZLW9"/>
<reference evidence="1" key="1">
    <citation type="submission" date="2014-01" db="EMBL/GenBank/DDBJ databases">
        <authorList>
            <person name="Aslett M."/>
        </authorList>
    </citation>
    <scope>NUCLEOTIDE SEQUENCE</scope>
</reference>